<keyword evidence="1" id="KW-0812">Transmembrane</keyword>
<dbReference type="AlphaFoldDB" id="A0A0W8E1T8"/>
<dbReference type="EMBL" id="LNQE01001923">
    <property type="protein sequence ID" value="KUG02358.1"/>
    <property type="molecule type" value="Genomic_DNA"/>
</dbReference>
<dbReference type="InterPro" id="IPR056926">
    <property type="entry name" value="FLQE3_permease"/>
</dbReference>
<sequence length="235" mass="26164">MNRLTTTLKMDFKLQARYGFYYAAAFVTLVWIAILLALPAAFLPLAVPLIIFTDLGIVGMIFIAGQVVFEKTEGTIYAINVTPVTFGEYLAGKLLSLTILAWIISLVVVLAVYGTGAYLFFLTIGIILTSLIGLLVGLIAVAPYNSISRFIMPAQLYLLIMNLPLIDYFGWYESWLVYLIPTQGSLILLKGAFVPEDTWLLVYAVLYQAVWVGILVVWARKRFEKYIVAQKGGRA</sequence>
<gene>
    <name evidence="2" type="ORF">ASZ90_020274</name>
</gene>
<protein>
    <submittedName>
        <fullName evidence="2">Putative antibiotic-transport integral membrane leucine and valine rich protein abc transporter</fullName>
    </submittedName>
</protein>
<keyword evidence="1" id="KW-1133">Transmembrane helix</keyword>
<keyword evidence="1" id="KW-0472">Membrane</keyword>
<evidence type="ECO:0000313" key="2">
    <source>
        <dbReference type="EMBL" id="KUG02358.1"/>
    </source>
</evidence>
<proteinExistence type="predicted"/>
<feature type="transmembrane region" description="Helical" evidence="1">
    <location>
        <begin position="49"/>
        <end position="69"/>
    </location>
</feature>
<organism evidence="2">
    <name type="scientific">hydrocarbon metagenome</name>
    <dbReference type="NCBI Taxonomy" id="938273"/>
    <lineage>
        <taxon>unclassified sequences</taxon>
        <taxon>metagenomes</taxon>
        <taxon>ecological metagenomes</taxon>
    </lineage>
</organism>
<reference evidence="2" key="1">
    <citation type="journal article" date="2015" name="Proc. Natl. Acad. Sci. U.S.A.">
        <title>Networks of energetic and metabolic interactions define dynamics in microbial communities.</title>
        <authorList>
            <person name="Embree M."/>
            <person name="Liu J.K."/>
            <person name="Al-Bassam M.M."/>
            <person name="Zengler K."/>
        </authorList>
    </citation>
    <scope>NUCLEOTIDE SEQUENCE</scope>
</reference>
<feature type="transmembrane region" description="Helical" evidence="1">
    <location>
        <begin position="119"/>
        <end position="144"/>
    </location>
</feature>
<feature type="transmembrane region" description="Helical" evidence="1">
    <location>
        <begin position="156"/>
        <end position="180"/>
    </location>
</feature>
<dbReference type="Pfam" id="PF24686">
    <property type="entry name" value="FLQE3_permease"/>
    <property type="match status" value="1"/>
</dbReference>
<feature type="transmembrane region" description="Helical" evidence="1">
    <location>
        <begin position="20"/>
        <end position="43"/>
    </location>
</feature>
<feature type="transmembrane region" description="Helical" evidence="1">
    <location>
        <begin position="200"/>
        <end position="219"/>
    </location>
</feature>
<evidence type="ECO:0000256" key="1">
    <source>
        <dbReference type="SAM" id="Phobius"/>
    </source>
</evidence>
<comment type="caution">
    <text evidence="2">The sequence shown here is derived from an EMBL/GenBank/DDBJ whole genome shotgun (WGS) entry which is preliminary data.</text>
</comment>
<feature type="transmembrane region" description="Helical" evidence="1">
    <location>
        <begin position="90"/>
        <end position="113"/>
    </location>
</feature>
<name>A0A0W8E1T8_9ZZZZ</name>
<accession>A0A0W8E1T8</accession>